<gene>
    <name evidence="1" type="ORF">MM415B03508_0004</name>
</gene>
<dbReference type="AlphaFoldDB" id="A0A6M3LBD2"/>
<organism evidence="1">
    <name type="scientific">viral metagenome</name>
    <dbReference type="NCBI Taxonomy" id="1070528"/>
    <lineage>
        <taxon>unclassified sequences</taxon>
        <taxon>metagenomes</taxon>
        <taxon>organismal metagenomes</taxon>
    </lineage>
</organism>
<reference evidence="1" key="1">
    <citation type="submission" date="2020-03" db="EMBL/GenBank/DDBJ databases">
        <title>The deep terrestrial virosphere.</title>
        <authorList>
            <person name="Holmfeldt K."/>
            <person name="Nilsson E."/>
            <person name="Simone D."/>
            <person name="Lopez-Fernandez M."/>
            <person name="Wu X."/>
            <person name="de Brujin I."/>
            <person name="Lundin D."/>
            <person name="Andersson A."/>
            <person name="Bertilsson S."/>
            <person name="Dopson M."/>
        </authorList>
    </citation>
    <scope>NUCLEOTIDE SEQUENCE</scope>
    <source>
        <strain evidence="1">MM415B03508</strain>
    </source>
</reference>
<dbReference type="EMBL" id="MT142951">
    <property type="protein sequence ID" value="QJA90962.1"/>
    <property type="molecule type" value="Genomic_DNA"/>
</dbReference>
<name>A0A6M3LBD2_9ZZZZ</name>
<evidence type="ECO:0000313" key="1">
    <source>
        <dbReference type="EMBL" id="QJA90962.1"/>
    </source>
</evidence>
<protein>
    <submittedName>
        <fullName evidence="1">Uncharacterized protein</fullName>
    </submittedName>
</protein>
<accession>A0A6M3LBD2</accession>
<proteinExistence type="predicted"/>
<sequence length="58" mass="6854">MIVSRTLKMKKVKDLLSTKEEVAKVRESLEDKTREAFDEFVKNRILPSNIIYDKLKEV</sequence>